<dbReference type="InterPro" id="IPR051206">
    <property type="entry name" value="NAMLAA_amidase_2"/>
</dbReference>
<reference evidence="17 18" key="1">
    <citation type="submission" date="2018-11" db="EMBL/GenBank/DDBJ databases">
        <title>Genome squencing of methanotrophic bacteria isolated from alkaline groundwater in Korea.</title>
        <authorList>
            <person name="Nguyen L.N."/>
        </authorList>
    </citation>
    <scope>NUCLEOTIDE SEQUENCE [LARGE SCALE GENOMIC DNA]</scope>
    <source>
        <strain evidence="17 18">GW6</strain>
    </source>
</reference>
<comment type="pathway">
    <text evidence="2 13 15">Cofactor biosynthesis; thiamine diphosphate biosynthesis; thiamine phosphate from 4-amino-2-methyl-5-diphosphomethylpyrimidine and 4-methyl-5-(2-phosphoethyl)-thiazole: step 1/1.</text>
</comment>
<dbReference type="GO" id="GO:0004789">
    <property type="term" value="F:thiamine-phosphate diphosphorylase activity"/>
    <property type="evidence" value="ECO:0007669"/>
    <property type="project" value="UniProtKB-UniRule"/>
</dbReference>
<dbReference type="Gene3D" id="3.40.80.10">
    <property type="entry name" value="Peptidoglycan recognition protein-like"/>
    <property type="match status" value="1"/>
</dbReference>
<dbReference type="Proteomes" id="UP000273982">
    <property type="component" value="Chromosome"/>
</dbReference>
<evidence type="ECO:0000256" key="7">
    <source>
        <dbReference type="ARBA" id="ARBA00022842"/>
    </source>
</evidence>
<dbReference type="Pfam" id="PF01510">
    <property type="entry name" value="Amidase_2"/>
    <property type="match status" value="1"/>
</dbReference>
<dbReference type="Gene3D" id="3.20.20.70">
    <property type="entry name" value="Aldolase class I"/>
    <property type="match status" value="1"/>
</dbReference>
<comment type="similarity">
    <text evidence="3">Belongs to the N-acetylmuramoyl-L-alanine amidase 2 family.</text>
</comment>
<comment type="catalytic activity">
    <reaction evidence="11 13 14">
        <text>2-(2-carboxy-4-methylthiazol-5-yl)ethyl phosphate + 4-amino-2-methyl-5-(diphosphooxymethyl)pyrimidine + 2 H(+) = thiamine phosphate + CO2 + diphosphate</text>
        <dbReference type="Rhea" id="RHEA:47848"/>
        <dbReference type="ChEBI" id="CHEBI:15378"/>
        <dbReference type="ChEBI" id="CHEBI:16526"/>
        <dbReference type="ChEBI" id="CHEBI:33019"/>
        <dbReference type="ChEBI" id="CHEBI:37575"/>
        <dbReference type="ChEBI" id="CHEBI:57841"/>
        <dbReference type="ChEBI" id="CHEBI:62890"/>
        <dbReference type="EC" id="2.5.1.3"/>
    </reaction>
</comment>
<dbReference type="HAMAP" id="MF_00097">
    <property type="entry name" value="TMP_synthase"/>
    <property type="match status" value="1"/>
</dbReference>
<evidence type="ECO:0000256" key="6">
    <source>
        <dbReference type="ARBA" id="ARBA00022801"/>
    </source>
</evidence>
<feature type="domain" description="N-acetylmuramoyl-L-alanine amidase" evidence="16">
    <location>
        <begin position="219"/>
        <end position="353"/>
    </location>
</feature>
<keyword evidence="8 13" id="KW-0784">Thiamine biosynthesis</keyword>
<comment type="catalytic activity">
    <reaction evidence="1">
        <text>Hydrolyzes the link between N-acetylmuramoyl residues and L-amino acid residues in certain cell-wall glycopeptides.</text>
        <dbReference type="EC" id="3.5.1.28"/>
    </reaction>
</comment>
<sequence>MRLDPFYLIVDDADWLSRLLPQGVKLVQLRVKDRAEPDVRSQIATARELCARHGAQLVVNDYWRLALEEGCDFVHLGQGDLDSADIAALRRAGVRIGVSTHDEAELDRALSLEADYVALGPVYPTLLKQMAFAPQGLARLAAWKAQIGETPLVAIGGLTPERAIAALAAGADSACVVTDILRNAEPEARAREWLSATQPWRDGEGFFSLDYADARVCPSPNHGERLRPISSLVLHYTGMPTGESALALLCNERSEVSAHYVVNEDGSILQLVPEARRAWHAGISFWAGETDMNSSSIGIEIVHPGHDDPRPYPAAQIEATAALAKDICRRHAIPPERVLAHSDIAPGRKRDPGEFFPWEELARLGVGRVVEQNPGLGATTVSLGDAGAKVASLQRDLAAYGYRVEQTGVYDAQTVQAVEAFQRHFRPTQVDGRADGETRVALANLLATLGERV</sequence>
<evidence type="ECO:0000256" key="10">
    <source>
        <dbReference type="ARBA" id="ARBA00047334"/>
    </source>
</evidence>
<evidence type="ECO:0000256" key="5">
    <source>
        <dbReference type="ARBA" id="ARBA00022723"/>
    </source>
</evidence>
<dbReference type="Pfam" id="PF01471">
    <property type="entry name" value="PG_binding_1"/>
    <property type="match status" value="1"/>
</dbReference>
<dbReference type="GO" id="GO:0008745">
    <property type="term" value="F:N-acetylmuramoyl-L-alanine amidase activity"/>
    <property type="evidence" value="ECO:0007669"/>
    <property type="project" value="UniProtKB-EC"/>
</dbReference>
<dbReference type="GO" id="GO:0071555">
    <property type="term" value="P:cell wall organization"/>
    <property type="evidence" value="ECO:0007669"/>
    <property type="project" value="UniProtKB-KW"/>
</dbReference>
<evidence type="ECO:0000256" key="9">
    <source>
        <dbReference type="ARBA" id="ARBA00023316"/>
    </source>
</evidence>
<dbReference type="Gene3D" id="1.10.101.10">
    <property type="entry name" value="PGBD-like superfamily/PGBD"/>
    <property type="match status" value="1"/>
</dbReference>
<dbReference type="CDD" id="cd00564">
    <property type="entry name" value="TMP_TenI"/>
    <property type="match status" value="1"/>
</dbReference>
<dbReference type="SUPFAM" id="SSF47090">
    <property type="entry name" value="PGBD-like"/>
    <property type="match status" value="1"/>
</dbReference>
<dbReference type="NCBIfam" id="NF000734">
    <property type="entry name" value="PRK00043.1-5"/>
    <property type="match status" value="1"/>
</dbReference>
<proteinExistence type="inferred from homology"/>
<evidence type="ECO:0000256" key="1">
    <source>
        <dbReference type="ARBA" id="ARBA00001561"/>
    </source>
</evidence>
<evidence type="ECO:0000256" key="15">
    <source>
        <dbReference type="RuleBase" id="RU004253"/>
    </source>
</evidence>
<dbReference type="GO" id="GO:0009228">
    <property type="term" value="P:thiamine biosynthetic process"/>
    <property type="evidence" value="ECO:0007669"/>
    <property type="project" value="UniProtKB-KW"/>
</dbReference>
<evidence type="ECO:0000256" key="3">
    <source>
        <dbReference type="ARBA" id="ARBA00007553"/>
    </source>
</evidence>
<evidence type="ECO:0000256" key="13">
    <source>
        <dbReference type="HAMAP-Rule" id="MF_00097"/>
    </source>
</evidence>
<dbReference type="GO" id="GO:0019867">
    <property type="term" value="C:outer membrane"/>
    <property type="evidence" value="ECO:0007669"/>
    <property type="project" value="TreeGrafter"/>
</dbReference>
<comment type="cofactor">
    <cofactor evidence="13">
        <name>Mg(2+)</name>
        <dbReference type="ChEBI" id="CHEBI:18420"/>
    </cofactor>
    <text evidence="13">Binds 1 Mg(2+) ion per subunit.</text>
</comment>
<dbReference type="EC" id="2.5.1.3" evidence="13"/>
<dbReference type="Pfam" id="PF02581">
    <property type="entry name" value="TMP-TENI"/>
    <property type="match status" value="1"/>
</dbReference>
<keyword evidence="5 13" id="KW-0479">Metal-binding</keyword>
<dbReference type="InterPro" id="IPR036505">
    <property type="entry name" value="Amidase/PGRP_sf"/>
</dbReference>
<accession>A0A3G8M9H5</accession>
<feature type="binding site" evidence="13">
    <location>
        <position position="99"/>
    </location>
    <ligand>
        <name>4-amino-2-methyl-5-(diphosphooxymethyl)pyrimidine</name>
        <dbReference type="ChEBI" id="CHEBI:57841"/>
    </ligand>
</feature>
<gene>
    <name evidence="13" type="primary">thiE</name>
    <name evidence="17" type="ORF">EHO51_14090</name>
</gene>
<comment type="caution">
    <text evidence="13">Lacks conserved residue(s) required for the propagation of feature annotation.</text>
</comment>
<dbReference type="UniPathway" id="UPA00060">
    <property type="reaction ID" value="UER00141"/>
</dbReference>
<dbReference type="EMBL" id="CP034086">
    <property type="protein sequence ID" value="AZG78653.1"/>
    <property type="molecule type" value="Genomic_DNA"/>
</dbReference>
<dbReference type="InterPro" id="IPR002502">
    <property type="entry name" value="Amidase_domain"/>
</dbReference>
<evidence type="ECO:0000256" key="2">
    <source>
        <dbReference type="ARBA" id="ARBA00005165"/>
    </source>
</evidence>
<keyword evidence="7 13" id="KW-0460">Magnesium</keyword>
<comment type="catalytic activity">
    <reaction evidence="10 13 14">
        <text>4-methyl-5-(2-phosphooxyethyl)-thiazole + 4-amino-2-methyl-5-(diphosphooxymethyl)pyrimidine + H(+) = thiamine phosphate + diphosphate</text>
        <dbReference type="Rhea" id="RHEA:22328"/>
        <dbReference type="ChEBI" id="CHEBI:15378"/>
        <dbReference type="ChEBI" id="CHEBI:33019"/>
        <dbReference type="ChEBI" id="CHEBI:37575"/>
        <dbReference type="ChEBI" id="CHEBI:57841"/>
        <dbReference type="ChEBI" id="CHEBI:58296"/>
        <dbReference type="EC" id="2.5.1.3"/>
    </reaction>
</comment>
<dbReference type="GO" id="GO:0009229">
    <property type="term" value="P:thiamine diphosphate biosynthetic process"/>
    <property type="evidence" value="ECO:0007669"/>
    <property type="project" value="UniProtKB-UniRule"/>
</dbReference>
<evidence type="ECO:0000313" key="17">
    <source>
        <dbReference type="EMBL" id="AZG78653.1"/>
    </source>
</evidence>
<organism evidence="17 18">
    <name type="scientific">Methylocystis rosea</name>
    <dbReference type="NCBI Taxonomy" id="173366"/>
    <lineage>
        <taxon>Bacteria</taxon>
        <taxon>Pseudomonadati</taxon>
        <taxon>Pseudomonadota</taxon>
        <taxon>Alphaproteobacteria</taxon>
        <taxon>Hyphomicrobiales</taxon>
        <taxon>Methylocystaceae</taxon>
        <taxon>Methylocystis</taxon>
    </lineage>
</organism>
<keyword evidence="6" id="KW-0378">Hydrolase</keyword>
<feature type="binding site" evidence="13">
    <location>
        <position position="60"/>
    </location>
    <ligand>
        <name>4-amino-2-methyl-5-(diphosphooxymethyl)pyrimidine</name>
        <dbReference type="ChEBI" id="CHEBI:57841"/>
    </ligand>
</feature>
<dbReference type="InterPro" id="IPR002477">
    <property type="entry name" value="Peptidoglycan-bd-like"/>
</dbReference>
<dbReference type="CDD" id="cd06583">
    <property type="entry name" value="PGRP"/>
    <property type="match status" value="1"/>
</dbReference>
<dbReference type="InterPro" id="IPR022998">
    <property type="entry name" value="ThiamineP_synth_TenI"/>
</dbReference>
<dbReference type="InterPro" id="IPR036206">
    <property type="entry name" value="ThiamineP_synth_sf"/>
</dbReference>
<dbReference type="SMART" id="SM00644">
    <property type="entry name" value="Ami_2"/>
    <property type="match status" value="1"/>
</dbReference>
<dbReference type="AlphaFoldDB" id="A0A3G8M9H5"/>
<evidence type="ECO:0000256" key="12">
    <source>
        <dbReference type="ARBA" id="ARBA00047883"/>
    </source>
</evidence>
<dbReference type="KEGG" id="mros:EHO51_14090"/>
<dbReference type="InterPro" id="IPR013785">
    <property type="entry name" value="Aldolase_TIM"/>
</dbReference>
<dbReference type="InterPro" id="IPR036366">
    <property type="entry name" value="PGBDSf"/>
</dbReference>
<evidence type="ECO:0000313" key="18">
    <source>
        <dbReference type="Proteomes" id="UP000273982"/>
    </source>
</evidence>
<evidence type="ECO:0000256" key="4">
    <source>
        <dbReference type="ARBA" id="ARBA00022679"/>
    </source>
</evidence>
<dbReference type="GO" id="GO:0009254">
    <property type="term" value="P:peptidoglycan turnover"/>
    <property type="evidence" value="ECO:0007669"/>
    <property type="project" value="TreeGrafter"/>
</dbReference>
<comment type="catalytic activity">
    <reaction evidence="12 13 14">
        <text>2-[(2R,5Z)-2-carboxy-4-methylthiazol-5(2H)-ylidene]ethyl phosphate + 4-amino-2-methyl-5-(diphosphooxymethyl)pyrimidine + 2 H(+) = thiamine phosphate + CO2 + diphosphate</text>
        <dbReference type="Rhea" id="RHEA:47844"/>
        <dbReference type="ChEBI" id="CHEBI:15378"/>
        <dbReference type="ChEBI" id="CHEBI:16526"/>
        <dbReference type="ChEBI" id="CHEBI:33019"/>
        <dbReference type="ChEBI" id="CHEBI:37575"/>
        <dbReference type="ChEBI" id="CHEBI:57841"/>
        <dbReference type="ChEBI" id="CHEBI:62899"/>
        <dbReference type="EC" id="2.5.1.3"/>
    </reaction>
</comment>
<dbReference type="NCBIfam" id="TIGR00693">
    <property type="entry name" value="thiE"/>
    <property type="match status" value="1"/>
</dbReference>
<dbReference type="GO" id="GO:0009253">
    <property type="term" value="P:peptidoglycan catabolic process"/>
    <property type="evidence" value="ECO:0007669"/>
    <property type="project" value="InterPro"/>
</dbReference>
<dbReference type="PANTHER" id="PTHR30417">
    <property type="entry name" value="N-ACETYLMURAMOYL-L-ALANINE AMIDASE AMID"/>
    <property type="match status" value="1"/>
</dbReference>
<feature type="binding site" evidence="13">
    <location>
        <position position="61"/>
    </location>
    <ligand>
        <name>Mg(2+)</name>
        <dbReference type="ChEBI" id="CHEBI:18420"/>
    </ligand>
</feature>
<feature type="binding site" evidence="13">
    <location>
        <begin position="28"/>
        <end position="32"/>
    </location>
    <ligand>
        <name>4-amino-2-methyl-5-(diphosphooxymethyl)pyrimidine</name>
        <dbReference type="ChEBI" id="CHEBI:57841"/>
    </ligand>
</feature>
<dbReference type="SUPFAM" id="SSF55846">
    <property type="entry name" value="N-acetylmuramoyl-L-alanine amidase-like"/>
    <property type="match status" value="1"/>
</dbReference>
<dbReference type="InterPro" id="IPR034291">
    <property type="entry name" value="TMP_synthase"/>
</dbReference>
<evidence type="ECO:0000259" key="16">
    <source>
        <dbReference type="SMART" id="SM00644"/>
    </source>
</evidence>
<feature type="binding site" evidence="13">
    <location>
        <position position="128"/>
    </location>
    <ligand>
        <name>4-amino-2-methyl-5-(diphosphooxymethyl)pyrimidine</name>
        <dbReference type="ChEBI" id="CHEBI:57841"/>
    </ligand>
</feature>
<feature type="binding site" evidence="13">
    <location>
        <begin position="177"/>
        <end position="178"/>
    </location>
    <ligand>
        <name>2-[(2R,5Z)-2-carboxy-4-methylthiazol-5(2H)-ylidene]ethyl phosphate</name>
        <dbReference type="ChEBI" id="CHEBI:62899"/>
    </ligand>
</feature>
<keyword evidence="9" id="KW-0961">Cell wall biogenesis/degradation</keyword>
<comment type="function">
    <text evidence="13">Condenses 4-methyl-5-(beta-hydroxyethyl)thiazole monophosphate (THZ-P) and 2-methyl-4-amino-5-hydroxymethyl pyrimidine pyrophosphate (HMP-PP) to form thiamine monophosphate (TMP).</text>
</comment>
<keyword evidence="4 13" id="KW-0808">Transferase</keyword>
<dbReference type="InterPro" id="IPR036365">
    <property type="entry name" value="PGBD-like_sf"/>
</dbReference>
<feature type="binding site" evidence="13">
    <location>
        <position position="80"/>
    </location>
    <ligand>
        <name>Mg(2+)</name>
        <dbReference type="ChEBI" id="CHEBI:18420"/>
    </ligand>
</feature>
<name>A0A3G8M9H5_9HYPH</name>
<dbReference type="PANTHER" id="PTHR30417:SF1">
    <property type="entry name" value="N-ACETYLMURAMOYL-L-ALANINE AMIDASE AMID"/>
    <property type="match status" value="1"/>
</dbReference>
<evidence type="ECO:0000256" key="8">
    <source>
        <dbReference type="ARBA" id="ARBA00022977"/>
    </source>
</evidence>
<evidence type="ECO:0000256" key="14">
    <source>
        <dbReference type="RuleBase" id="RU003826"/>
    </source>
</evidence>
<dbReference type="GO" id="GO:0000287">
    <property type="term" value="F:magnesium ion binding"/>
    <property type="evidence" value="ECO:0007669"/>
    <property type="project" value="UniProtKB-UniRule"/>
</dbReference>
<dbReference type="SUPFAM" id="SSF51391">
    <property type="entry name" value="Thiamin phosphate synthase"/>
    <property type="match status" value="1"/>
</dbReference>
<evidence type="ECO:0000256" key="11">
    <source>
        <dbReference type="ARBA" id="ARBA00047851"/>
    </source>
</evidence>
<protein>
    <recommendedName>
        <fullName evidence="13">Thiamine-phosphate synthase</fullName>
        <shortName evidence="13">TP synthase</shortName>
        <shortName evidence="13">TPS</shortName>
        <ecNumber evidence="13">2.5.1.3</ecNumber>
    </recommendedName>
    <alternativeName>
        <fullName evidence="13">Thiamine-phosphate pyrophosphorylase</fullName>
        <shortName evidence="13">TMP pyrophosphorylase</shortName>
        <shortName evidence="13">TMP-PPase</shortName>
    </alternativeName>
</protein>
<comment type="similarity">
    <text evidence="13 14">Belongs to the thiamine-phosphate synthase family.</text>
</comment>
<feature type="binding site" evidence="13">
    <location>
        <position position="157"/>
    </location>
    <ligand>
        <name>2-[(2R,5Z)-2-carboxy-4-methylthiazol-5(2H)-ylidene]ethyl phosphate</name>
        <dbReference type="ChEBI" id="CHEBI:62899"/>
    </ligand>
</feature>